<keyword evidence="2" id="KW-1133">Transmembrane helix</keyword>
<accession>A0ABW0LE92</accession>
<dbReference type="Gene3D" id="2.60.120.260">
    <property type="entry name" value="Galactose-binding domain-like"/>
    <property type="match status" value="1"/>
</dbReference>
<evidence type="ECO:0000256" key="1">
    <source>
        <dbReference type="SAM" id="MobiDB-lite"/>
    </source>
</evidence>
<keyword evidence="2" id="KW-0812">Transmembrane</keyword>
<sequence>MKKKLFSIFVLTMLLLSISGVALAAEGSHTFEAESGTFDPEDQVERGAVVEGEDNEFISGFQNITASYTVPAELEAGEYKLSLRYISGVNPEAAHLKVTVGDASKEIKWEPTGEGDWDWANAKVLDAGTWDVNPGDVITLHTEGTDPYIQIDTLTLTSSAAGEQPVEDEGDENNEEAGSVDNPETGDTGVAMYIVLSGLALVAFTGLFFYRKKATN</sequence>
<proteinExistence type="predicted"/>
<dbReference type="RefSeq" id="WP_382348519.1">
    <property type="nucleotide sequence ID" value="NZ_JBHSMC010000003.1"/>
</dbReference>
<keyword evidence="5" id="KW-1185">Reference proteome</keyword>
<comment type="caution">
    <text evidence="4">The sequence shown here is derived from an EMBL/GenBank/DDBJ whole genome shotgun (WGS) entry which is preliminary data.</text>
</comment>
<protein>
    <submittedName>
        <fullName evidence="4">LPXTG cell wall anchor domain-containing protein</fullName>
    </submittedName>
</protein>
<dbReference type="Proteomes" id="UP001596147">
    <property type="component" value="Unassembled WGS sequence"/>
</dbReference>
<dbReference type="NCBIfam" id="TIGR01167">
    <property type="entry name" value="LPXTG_anchor"/>
    <property type="match status" value="1"/>
</dbReference>
<dbReference type="EMBL" id="JBHSMC010000003">
    <property type="protein sequence ID" value="MFC5464129.1"/>
    <property type="molecule type" value="Genomic_DNA"/>
</dbReference>
<keyword evidence="2" id="KW-0472">Membrane</keyword>
<organism evidence="4 5">
    <name type="scientific">Lederbergia graminis</name>
    <dbReference type="NCBI Taxonomy" id="735518"/>
    <lineage>
        <taxon>Bacteria</taxon>
        <taxon>Bacillati</taxon>
        <taxon>Bacillota</taxon>
        <taxon>Bacilli</taxon>
        <taxon>Bacillales</taxon>
        <taxon>Bacillaceae</taxon>
        <taxon>Lederbergia</taxon>
    </lineage>
</organism>
<name>A0ABW0LE92_9BACI</name>
<evidence type="ECO:0000256" key="2">
    <source>
        <dbReference type="SAM" id="Phobius"/>
    </source>
</evidence>
<feature type="signal peptide" evidence="3">
    <location>
        <begin position="1"/>
        <end position="24"/>
    </location>
</feature>
<feature type="compositionally biased region" description="Acidic residues" evidence="1">
    <location>
        <begin position="165"/>
        <end position="175"/>
    </location>
</feature>
<evidence type="ECO:0000256" key="3">
    <source>
        <dbReference type="SAM" id="SignalP"/>
    </source>
</evidence>
<evidence type="ECO:0000313" key="5">
    <source>
        <dbReference type="Proteomes" id="UP001596147"/>
    </source>
</evidence>
<reference evidence="5" key="1">
    <citation type="journal article" date="2019" name="Int. J. Syst. Evol. Microbiol.">
        <title>The Global Catalogue of Microorganisms (GCM) 10K type strain sequencing project: providing services to taxonomists for standard genome sequencing and annotation.</title>
        <authorList>
            <consortium name="The Broad Institute Genomics Platform"/>
            <consortium name="The Broad Institute Genome Sequencing Center for Infectious Disease"/>
            <person name="Wu L."/>
            <person name="Ma J."/>
        </authorList>
    </citation>
    <scope>NUCLEOTIDE SEQUENCE [LARGE SCALE GENOMIC DNA]</scope>
    <source>
        <strain evidence="5">CGMCC 1.12237</strain>
    </source>
</reference>
<feature type="chain" id="PRO_5045849895" evidence="3">
    <location>
        <begin position="25"/>
        <end position="216"/>
    </location>
</feature>
<gene>
    <name evidence="4" type="ORF">ACFPM4_05080</name>
</gene>
<feature type="region of interest" description="Disordered" evidence="1">
    <location>
        <begin position="161"/>
        <end position="185"/>
    </location>
</feature>
<evidence type="ECO:0000313" key="4">
    <source>
        <dbReference type="EMBL" id="MFC5464129.1"/>
    </source>
</evidence>
<feature type="transmembrane region" description="Helical" evidence="2">
    <location>
        <begin position="190"/>
        <end position="210"/>
    </location>
</feature>
<keyword evidence="3" id="KW-0732">Signal</keyword>